<feature type="domain" description="YDG" evidence="1">
    <location>
        <begin position="1444"/>
        <end position="1522"/>
    </location>
</feature>
<proteinExistence type="predicted"/>
<evidence type="ECO:0000313" key="4">
    <source>
        <dbReference type="Proteomes" id="UP000762271"/>
    </source>
</evidence>
<feature type="domain" description="YDG" evidence="1">
    <location>
        <begin position="3306"/>
        <end position="3382"/>
    </location>
</feature>
<sequence length="5173" mass="508138">MSFISNNNISQNGTITLPANTSGTAANITYDVTTGNKSSTITTGALIIPGGSSSGINYSVLAAGSTITIGGAVAVPGSITLDNTFGCSGSGCAPVSGYLNKNLTSWATLATTSNGIVINNALSGTAITINGINAGGSTSGGGGVMVMAGLTATTGNINITGTSTTGIGVANLNGSWGSSPIVANSGAVNITGISTTTGNGVELGPNNSISAKSITVIGSEVGGSYAVYLNTLTIVAGGTNLNVTGTVVTNTDTGIYQTSAIADNAAGSNISFISNGIINQTGAISLVANTASTAVSVTYNTTSGNKSSTITTGALTVAAGTNSSAINYIVKSAGSAINPGTIGSSTVALPGYVLIDNTYGCTGTNCTPVTGFINTTTNNLASLATTSIGITLNNVIYATNAITMNGVANANQGIGISAAITSTGGAVTLNGGTTNNYGVYDPSSLITGNSITITGTSTVAAAWDVQLYTLTINSAATGGSITVTGNVIATPGAAGGIYQAGAISGANGSNMSFISNNNISQNGTITLPANTSGTAANITYDVTTGNKSSTISATGILSITTGSTSAINYIEIASGAALTTSAIGSSAAPLPGYVLFDNTYGCTGASCTPVSGYLNSGLSGWGSLVATNYGIYVQSAIYAANSITMNGIAAAGSTAGWGGVVVVAGLTSNTGNINLSGTSTTGEGVSNLNGSWGSSPIVANGGAVNITGISTVSGNGVELGPNNSISAKSITVFGSEVGGASAVYLNTLTIVAGGTDLNITGTVSTNTDNSIYQAGAITINAVGANLKFIGNGIINQTGAIALVANTGSTAANITYDTTSGTKASNITTGALTVAAGTNNSGINFIAKSAGSAINPGTIGTATASLPGYVLVDNTYGCAGTGCTPATGFITAANISSTLATASVGLTINGAIYNSGNIILNGVSSASHGINYSVAIKTTGGAITMTGVSSTNYGVYGSAAASIVSATSATLGVITMTGNAIASGQQAISTAASATITGTAGVYLTGLGVGGNITTGALIQNSGTTGGVIVDAVGNVSLAGVTNSGVNGIRITGGEGIAAGTTTGGNVTAVGTITNTGGVVGVSMAAPENAACTSGCTIETALSITTTNADATKNISYGVLGGALLKPSAYVSGNFINYRQKLTNTLAVTVTLTGDYSAVYGTAYNSASANAWLQANSTVSYTGSITASFGVTTTSLAYIKSVLMFSPTVGGTTASNGTNADAVQTNTSLTVASVSATDGSAVTVVPAGHKYTITPAVLGIAVSGVYNGTSSFTNQNATILTTGLATWDTITNVTVSSPNANGTNTYVTAVAGTATGVNTFSSLNYLIDSSYNGTMTAGMPVNASQGSASNKVSILPAPLGVTINAIYNGTNTVTPTSYTVTGLVNSQTISGISAAMINAINVSSNNSNYVTAITTSGGTAVMSNYSITPAYNTVIGNIQNTVTLTPKTLTVSGITIASKTYDGTTSATVSGGSLNGVASIDSANVTLTQTASFTSANAADNVTLLMVDSISGSAISNYTLIQPTGITANIAQKVLTVGGTTVVATKVYDGTSAAVITGGSLVGVVAADKPNVDLIQTGSFAQSNVGNSISVTLSDTLSGPAASNYILTQPAALSANITAKTLTVTGSSVANKVYSGSTNATVTGGSLVGLISSDAANVTLTQAGNFATANAGNGIAVTLSDSISGSASSNYSLVQPSSVTGNITPAPLGITSTAIYSGSTVVAPTSYAITGLVNGDTITGISSATIANVNVAGNSTNFVRSIVMSGGTALASNYAFATVASATPGTSLNTVTLSAKTLTVSGTLADSKVYDGTTSVNVWGGSLVGVASGDVVSLKQGGVFTSANVSSAVAVIVGDSISGASAANYTLVQPTSVTAAITPKTLTVSDGTVANKTYDGTNSATLTGGALLGLVASDSANLTLIQAGSFSSPNVSNGIIIIANDSISGSASSNYKLVQPIGITANITPAMLGIQVVGVANGTNNISPISFTINGLINGQTITGLSSVTVSSSSINSNGSNFVTGIVISGGTALATNYAFGPAYNATAGINQNVATLVAQNQKILTVTGTTAVTKVYDGTTVITVTGGTLVGLTLGDNSVTLVQSAVLINPNVSSSASVVITDSITGAGAANYLLVQPTGITAIITPAPLGISVTAAYNGTTTITPTTFTVNGLVNGETITGLSSAIISNANVASNGNNYVTSIVSSGGTASLSNYLINASYNATAGNTKNTATLTAKALTVGTGSVAANKVYDGTNTAIITGGALVGVIGADNVTLNQAGTFAQTAVGNTLAVTGADTLGGTAAGNYTLVQPTGLTANITPKALTISGVTIANKVYDGLSSASASSGTLVGLVSADTANVTLTQSAAFSSSNAGNSIPVIVSDVISGPAAANYTVTSVSGLSANITQKSLTVTGTAIANKVYDGTTNATVTSGTLVGLVPSDSANITFTNAASFSSANAGSNIAIVMNDTITGPAAANYILTQPTGITANISTKTLTVSGTSIANKVYDGTTAATISGGSLVGVVTGDTVTLTQSASFSQANVGTGLAVTIADTLSNNSLGNYTLTQPSGFTANITAAPITVSINAQTKVYDSTNAASLTAGSSGNAGSYTLTGFIAGQGAYINQTNASYNSANVAGATTVTATLSPSNYVATGSTNLSNYSLPASVSASGTITPANLTMTATAAAKFVGQTDPVFAYTLLGLKGSDSASVLTNASVTRPAGEVAGATYTLTPSATAANYSIVPVTASFTIIPQGQLLITVANSSIAYGTLKASTISSAAQVSASYCNIGTNCTIADIVSLNVIAGSQANTFIATDAKTGSAQGNYTLTINTPTLTASNSSAGGYLNIGSYTFTPSTTVVTNSGYSTNYATGYPILTVAGTISITPLTLNISVSSPSKVYDATNAISAKTLTASNLVTGDQLTITGSGTYASSNAGSGLSYSLSTVALSGADAANYAYSGSIAGTNGVITKAALTISGTTVASKTYDGTNTASFSGGTLNGLVSADAINVTLTQAGSFSQSNIGNNLVVTAADTLSGAAAGNYTLTQPTGLTANITAKVLTVTGTTVTNKTYDGTNVATVTGGSLVGVVSGETVTLTQAGSFSQSNVGTGLAVTIADTLGGASSNYTLTQPTGLTANITPKALTVSSASAANKTYDATNAATLSGTLSGVVSADSANVILVQAGSFSQSNVGTGLTVTAADSLTGSAAGNYTLTQPTGLTANITAKTLTVAGTTVANKTYDGTNTASFSGGTLNGLVSADAINVTLTQAGSFSQSNIGNNLVVTAADTLSGAAAGNYTLTQPTGLTANITAKVLTVTGTTVTNKTYDGTNVATVTGGSLVGVVSGETVTLTQAGSFSQSNVGTGLAVTIADTLGGASSNYTLTQPTGLTANITPKALTVTINTQTKVYDATDTALLTAGTATNSGSYTLTGFVAGQGAYITQTNATYNSANVSGASSVNASLTSANYTAIGSTNLSNYSLPVSITGLGSITPASLTMTAAAASKFQGQVDPSFTYTLSGLKGADTASVLTNPIVSRPAGEVAGLAYTLTPSATAANYTIVPVTASFTIIAAGQLVITVGNSSVNYGILKSNTIASAAQITASYCNVGTSCATGDIVNLTVTPGSVANTWLATDSNAAGNQGQYTITLSLPTFTSANSSASGHLNVGSYTFTPSSTGIANAGYVSHLADVTQFPPIGISGTISITPLALTINTSSQTKVYDGTNAIVAKTLAATNSLSGDNLSIVGSGSYSTATVGSGLSYTLSSVAISGADAGNYSFSGQVTGTNGAITPATLTVTGTTVANKVYDGSNTATLTGTLSGVVSTDVANVTLVPAGTFSQSSVGNNLVVTAADTLTGSAAMNYTITQPIGLRANITPAALTITALADSKVYGSLTTSNGVTYNSSGVASATTGYTVAGLISGTSDAVGSVTLTSAGGLATATVNNGAPYTITPSIISGNPANPGLSNYSITFVNAAMTVTPKLLNVVINDQTMVYGASVLPTLTYSVTGLVNNNTTSVTLSTLATAYNGRAGSASPFNSYPITASSVSNPNYYITSASAPAGNLSVTKADLLITAGNQFSTYGSAYVISQSAGQFTATGLVNGDYVSNATILSNTAQTGQGGSNSQTVSGLINAGTYAGNLLLSAASGASNLANNYNITYQAGNLIVNKATLVVGAVSDGKFVSQTDAAGSAGNCGSTCVGGYAGVSYAGFVNSDSATSGAISGTLSVTRSNSNVNTPGSYSGVLVPSGLTSNNYTIVPVAGDYTISPANQLVIKFGLINTPYGTAQNYTGATAAYSNLSGTVFPNLPITVTRNAISVNDGLGTSVQFNLTPNSSILSSSGNLNVGNYNISNTNNNGIAISNQIITGSNFTNGLVVIGAVNVAPKVMSFADLGISGISKVYDGSVYMTNLVLTTSPGAFVPGDNIQAVATGTLSTQNVGTGLGYTVGITFAGSDAANYSISGGAVYVAGAGGNGPANGSITQLASVTYTGPAGGSWSNGANWTTTSTLGTTNPITGATPTLSNVANVIIPAGKSVVYDQALAATTAAVGSDVNVLDNGIMTISMPSSSPATLAMPISGIGTVGIANTGVITLSGSNSYSGGTSIAAGTSLIAGSSSAFGTGPVSSSGTVANPANFSAAPGVTLNSLSINGGATQLLSDITTSGAQTYGTNLIISGAGAGTTTLSSTGTNAPITFTGTIDAANSKSQSLLINATGRVTLGNSIGSNISLNNLTITGSSIYILADVLTAVSQAYNGPAFIGDNGQTGFLFPSAGSSDYSYFNYTSASGLTSAVSYKDLNPIYVRTLISTDPDITFNGSVNDTTINTHTLLMGAIAPAGGATPTISTNANAIGNVAPLYSLNIQTLVGGTVAGTISTAGAYTYTNQTWGTGALLAYAQPSTSVVPFVTQATGSSVTLIVPVQNNNQPNVQNMGSPTTQLVINAATNYGQSGNANTAGTNSWGTNAFTNGNPTDYVPPPPPTAPVTPQITSVRPSPSLTDALAIQSMMENTVANMEPINARSSAGSSVSVSAPQDVSINPQAAPTRIAAVDVPPVNDVNPTSSRQLFVQVQTAQGELLVPRSVYSQGNNLNFKVPAVVVDTIQNSSNAAEAPVTSTSAKPPVLLATLEDGSPLPSWLKFDPDTRTFSSTKVPDDVKSVKIKLQAKKGQNIVGESILTIEAGGQ</sequence>
<comment type="caution">
    <text evidence="3">The sequence shown here is derived from an EMBL/GenBank/DDBJ whole genome shotgun (WGS) entry which is preliminary data.</text>
</comment>
<feature type="domain" description="MBG" evidence="2">
    <location>
        <begin position="3491"/>
        <end position="3563"/>
    </location>
</feature>
<accession>A0AAE2YIL4</accession>
<dbReference type="SUPFAM" id="SSF49313">
    <property type="entry name" value="Cadherin-like"/>
    <property type="match status" value="1"/>
</dbReference>
<feature type="domain" description="YDG" evidence="1">
    <location>
        <begin position="3052"/>
        <end position="3128"/>
    </location>
</feature>
<feature type="domain" description="YDG" evidence="1">
    <location>
        <begin position="2316"/>
        <end position="2395"/>
    </location>
</feature>
<dbReference type="EMBL" id="JAANGI010000001">
    <property type="protein sequence ID" value="MBT8590318.1"/>
    <property type="molecule type" value="Genomic_DNA"/>
</dbReference>
<feature type="domain" description="YDG" evidence="1">
    <location>
        <begin position="2057"/>
        <end position="2133"/>
    </location>
</feature>
<dbReference type="Pfam" id="PF18657">
    <property type="entry name" value="YDG"/>
    <property type="match status" value="19"/>
</dbReference>
<feature type="domain" description="YDG" evidence="1">
    <location>
        <begin position="3700"/>
        <end position="3775"/>
    </location>
</feature>
<feature type="domain" description="YDG" evidence="1">
    <location>
        <begin position="3220"/>
        <end position="3299"/>
    </location>
</feature>
<feature type="domain" description="YDG" evidence="1">
    <location>
        <begin position="1877"/>
        <end position="1952"/>
    </location>
</feature>
<dbReference type="InterPro" id="IPR015919">
    <property type="entry name" value="Cadherin-like_sf"/>
</dbReference>
<organism evidence="3 4">
    <name type="scientific">Polynucleobacter paneuropaeus</name>
    <dbReference type="NCBI Taxonomy" id="2527775"/>
    <lineage>
        <taxon>Bacteria</taxon>
        <taxon>Pseudomonadati</taxon>
        <taxon>Pseudomonadota</taxon>
        <taxon>Betaproteobacteria</taxon>
        <taxon>Burkholderiales</taxon>
        <taxon>Burkholderiaceae</taxon>
        <taxon>Polynucleobacter</taxon>
    </lineage>
</organism>
<dbReference type="InterPro" id="IPR041248">
    <property type="entry name" value="YDG"/>
</dbReference>
<feature type="domain" description="YDG" evidence="1">
    <location>
        <begin position="3135"/>
        <end position="3213"/>
    </location>
</feature>
<feature type="domain" description="YDG" evidence="1">
    <location>
        <begin position="3785"/>
        <end position="3861"/>
    </location>
</feature>
<feature type="domain" description="YDG" evidence="1">
    <location>
        <begin position="2402"/>
        <end position="2481"/>
    </location>
</feature>
<gene>
    <name evidence="3" type="ORF">G6693_00005</name>
</gene>
<evidence type="ECO:0008006" key="5">
    <source>
        <dbReference type="Google" id="ProtNLM"/>
    </source>
</evidence>
<feature type="domain" description="YDG" evidence="1">
    <location>
        <begin position="2881"/>
        <end position="2954"/>
    </location>
</feature>
<feature type="domain" description="YDG" evidence="1">
    <location>
        <begin position="4387"/>
        <end position="4455"/>
    </location>
</feature>
<feature type="domain" description="YDG" evidence="1">
    <location>
        <begin position="1794"/>
        <end position="1870"/>
    </location>
</feature>
<feature type="domain" description="YDG" evidence="1">
    <location>
        <begin position="2231"/>
        <end position="2309"/>
    </location>
</feature>
<dbReference type="GO" id="GO:0016020">
    <property type="term" value="C:membrane"/>
    <property type="evidence" value="ECO:0007669"/>
    <property type="project" value="InterPro"/>
</dbReference>
<dbReference type="GO" id="GO:0005509">
    <property type="term" value="F:calcium ion binding"/>
    <property type="evidence" value="ECO:0007669"/>
    <property type="project" value="InterPro"/>
</dbReference>
<feature type="domain" description="YDG" evidence="1">
    <location>
        <begin position="2966"/>
        <end position="3045"/>
    </location>
</feature>
<evidence type="ECO:0000259" key="1">
    <source>
        <dbReference type="Pfam" id="PF18657"/>
    </source>
</evidence>
<feature type="domain" description="YDG" evidence="1">
    <location>
        <begin position="2489"/>
        <end position="2564"/>
    </location>
</feature>
<dbReference type="Proteomes" id="UP000762271">
    <property type="component" value="Unassembled WGS sequence"/>
</dbReference>
<dbReference type="SMART" id="SM00710">
    <property type="entry name" value="PbH1"/>
    <property type="match status" value="17"/>
</dbReference>
<feature type="domain" description="YDG" evidence="1">
    <location>
        <begin position="1531"/>
        <end position="1609"/>
    </location>
</feature>
<reference evidence="3" key="1">
    <citation type="journal article" date="2021" name="Genome Biol. Evol.">
        <title>Continental-Scale Gene Flow Prevents Allopatric Divergence of Pelagic Freshwater Bacteria.</title>
        <authorList>
            <person name="Hoetzinger M."/>
            <person name="Pitt A."/>
            <person name="Huemer A."/>
            <person name="Hahn M.W."/>
        </authorList>
    </citation>
    <scope>NUCLEOTIDE SEQUENCE</scope>
    <source>
        <strain evidence="3">AP-YLGG-20-G6</strain>
    </source>
</reference>
<feature type="domain" description="MBG" evidence="2">
    <location>
        <begin position="3978"/>
        <end position="4051"/>
    </location>
</feature>
<name>A0AAE2YIL4_9BURK</name>
<evidence type="ECO:0000259" key="2">
    <source>
        <dbReference type="Pfam" id="PF18676"/>
    </source>
</evidence>
<evidence type="ECO:0000313" key="3">
    <source>
        <dbReference type="EMBL" id="MBT8590318.1"/>
    </source>
</evidence>
<dbReference type="InterPro" id="IPR041286">
    <property type="entry name" value="MBG_2"/>
</dbReference>
<protein>
    <recommendedName>
        <fullName evidence="5">Autotransporter domain-containing protein</fullName>
    </recommendedName>
</protein>
<feature type="domain" description="MBG" evidence="2">
    <location>
        <begin position="2674"/>
        <end position="2746"/>
    </location>
</feature>
<dbReference type="Pfam" id="PF18676">
    <property type="entry name" value="MBG_2"/>
    <property type="match status" value="3"/>
</dbReference>
<feature type="domain" description="YDG" evidence="1">
    <location>
        <begin position="1617"/>
        <end position="1694"/>
    </location>
</feature>
<dbReference type="InterPro" id="IPR006626">
    <property type="entry name" value="PbH1"/>
</dbReference>